<accession>A0A151ILR4</accession>
<keyword evidence="2" id="KW-1185">Reference proteome</keyword>
<dbReference type="PANTHER" id="PTHR33053">
    <property type="entry name" value="PROTEIN, PUTATIVE-RELATED"/>
    <property type="match status" value="1"/>
</dbReference>
<evidence type="ECO:0000313" key="2">
    <source>
        <dbReference type="Proteomes" id="UP000078542"/>
    </source>
</evidence>
<dbReference type="EMBL" id="KQ977101">
    <property type="protein sequence ID" value="KYN05830.1"/>
    <property type="molecule type" value="Genomic_DNA"/>
</dbReference>
<reference evidence="1 2" key="1">
    <citation type="submission" date="2016-03" db="EMBL/GenBank/DDBJ databases">
        <title>Cyphomyrmex costatus WGS genome.</title>
        <authorList>
            <person name="Nygaard S."/>
            <person name="Hu H."/>
            <person name="Boomsma J."/>
            <person name="Zhang G."/>
        </authorList>
    </citation>
    <scope>NUCLEOTIDE SEQUENCE [LARGE SCALE GENOMIC DNA]</scope>
    <source>
        <strain evidence="1">MS0001</strain>
        <tissue evidence="1">Whole body</tissue>
    </source>
</reference>
<organism evidence="1 2">
    <name type="scientific">Cyphomyrmex costatus</name>
    <dbReference type="NCBI Taxonomy" id="456900"/>
    <lineage>
        <taxon>Eukaryota</taxon>
        <taxon>Metazoa</taxon>
        <taxon>Ecdysozoa</taxon>
        <taxon>Arthropoda</taxon>
        <taxon>Hexapoda</taxon>
        <taxon>Insecta</taxon>
        <taxon>Pterygota</taxon>
        <taxon>Neoptera</taxon>
        <taxon>Endopterygota</taxon>
        <taxon>Hymenoptera</taxon>
        <taxon>Apocrita</taxon>
        <taxon>Aculeata</taxon>
        <taxon>Formicoidea</taxon>
        <taxon>Formicidae</taxon>
        <taxon>Myrmicinae</taxon>
        <taxon>Cyphomyrmex</taxon>
    </lineage>
</organism>
<dbReference type="STRING" id="456900.A0A151ILR4"/>
<dbReference type="Proteomes" id="UP000078542">
    <property type="component" value="Unassembled WGS sequence"/>
</dbReference>
<evidence type="ECO:0000313" key="1">
    <source>
        <dbReference type="EMBL" id="KYN05830.1"/>
    </source>
</evidence>
<protein>
    <submittedName>
        <fullName evidence="1">Uncharacterized protein</fullName>
    </submittedName>
</protein>
<name>A0A151ILR4_9HYME</name>
<gene>
    <name evidence="1" type="ORF">ALC62_03235</name>
</gene>
<feature type="non-terminal residue" evidence="1">
    <location>
        <position position="1"/>
    </location>
</feature>
<sequence length="484" mass="56018">ENDVQNTSSVHNENLNLALDIRNWAISACINKKILSDLLKILRKYGHKDLPSDARTLLKTSKSVELIDMKPGKYYHFGLHKGLIQSVLTYYTKDLPEEIKFNTHVDGLPLSKSSGTQMWPILASICDEFYTEPFIIGAYVGDTKPADCNDFLKYYCEEVKMIKENGLFVKEQKISCFPHLFIADAPARAYITCVKYHSGYNSCSFCVQEGEYIKNRVTFPEINAPLRTDESFLCKLDDDHHRGTSVLENLNIGMVSQFPIDYMHNVCIGFKSVLRWWIFGKQDVRMTKLNIEEASSHLIELRKSIPDEFARKLRPLTELDRYKATELRQLLLYTGPVIFWKRLPDDKYYHFLSLSIGIRILCSEEFHIRLNDYARTLLIYYVQNYGKLYLNKKTKNSYVYIDDGNIVQIIDMYLENNIVLKTIGTKAMFVKPCESTVFNICVLSKQCLNIQDNIILPASRIQQKCVKLKLNINESAIFPLLHKD</sequence>
<proteinExistence type="predicted"/>
<dbReference type="AlphaFoldDB" id="A0A151ILR4"/>